<evidence type="ECO:0000313" key="2">
    <source>
        <dbReference type="Proteomes" id="UP000275910"/>
    </source>
</evidence>
<evidence type="ECO:0000313" key="1">
    <source>
        <dbReference type="EMBL" id="ROU06236.1"/>
    </source>
</evidence>
<sequence length="377" mass="41242">MAEAAETADRPVREVAILCSGVALGVYLPGLEIARGLRRHGVRGRVFVLEAFQPAEVEDALIRARERHQRDFRALRMSQQLVRDISPTLDAAALAALEARLDAAGTTRLLALSGFWLPWAAAYARERPHCALEALHIDSVPSPSWLPYAQRPEFAQAAHRYFIDRAAPRAAFRLEIGEAAPVAHAQRPAELLLHGGGWSVGTFASALDDVLAAGYRASIVRGSAADLQPRAGVRNLLLDPQWRAWRDTGPEQLGEFPRLGFADADADGELRYRQSDAVPDLFGITRASLAVVSKPGGSTLIDSMAAATPVLFLAPSGKHEQANAEAWIALGYGAWFEQWREQGAQREALERMHSRLARDRAQVPEYCRRLAAELGAR</sequence>
<name>A0A3N2RFU2_LYSEN</name>
<proteinExistence type="predicted"/>
<reference evidence="1 2" key="1">
    <citation type="submission" date="2018-10" db="EMBL/GenBank/DDBJ databases">
        <title>The genome of Lysobacter enzymogenes OH11.</title>
        <authorList>
            <person name="Liu F."/>
            <person name="Zhao Y."/>
            <person name="Qian G."/>
            <person name="Chen Y."/>
            <person name="Xu H."/>
        </authorList>
    </citation>
    <scope>NUCLEOTIDE SEQUENCE [LARGE SCALE GENOMIC DNA]</scope>
    <source>
        <strain evidence="1 2">OH11</strain>
    </source>
</reference>
<dbReference type="AlphaFoldDB" id="A0A3N2RFU2"/>
<comment type="caution">
    <text evidence="1">The sequence shown here is derived from an EMBL/GenBank/DDBJ whole genome shotgun (WGS) entry which is preliminary data.</text>
</comment>
<organism evidence="1 2">
    <name type="scientific">Lysobacter enzymogenes</name>
    <dbReference type="NCBI Taxonomy" id="69"/>
    <lineage>
        <taxon>Bacteria</taxon>
        <taxon>Pseudomonadati</taxon>
        <taxon>Pseudomonadota</taxon>
        <taxon>Gammaproteobacteria</taxon>
        <taxon>Lysobacterales</taxon>
        <taxon>Lysobacteraceae</taxon>
        <taxon>Lysobacter</taxon>
    </lineage>
</organism>
<accession>A0A3N2RFU2</accession>
<dbReference type="Gene3D" id="3.40.50.2000">
    <property type="entry name" value="Glycogen Phosphorylase B"/>
    <property type="match status" value="1"/>
</dbReference>
<dbReference type="EMBL" id="RCTY01000036">
    <property type="protein sequence ID" value="ROU06236.1"/>
    <property type="molecule type" value="Genomic_DNA"/>
</dbReference>
<gene>
    <name evidence="1" type="ORF">D9T17_14920</name>
</gene>
<dbReference type="Proteomes" id="UP000275910">
    <property type="component" value="Unassembled WGS sequence"/>
</dbReference>
<dbReference type="RefSeq" id="WP_123648158.1">
    <property type="nucleotide sequence ID" value="NZ_RCTY01000036.1"/>
</dbReference>
<protein>
    <recommendedName>
        <fullName evidence="3">UDP-glucuronosyltransferase</fullName>
    </recommendedName>
</protein>
<evidence type="ECO:0008006" key="3">
    <source>
        <dbReference type="Google" id="ProtNLM"/>
    </source>
</evidence>